<accession>A0A0F4YGE9</accession>
<organism evidence="1 2">
    <name type="scientific">Rasamsonia emersonii (strain ATCC 16479 / CBS 393.64 / IMI 116815)</name>
    <dbReference type="NCBI Taxonomy" id="1408163"/>
    <lineage>
        <taxon>Eukaryota</taxon>
        <taxon>Fungi</taxon>
        <taxon>Dikarya</taxon>
        <taxon>Ascomycota</taxon>
        <taxon>Pezizomycotina</taxon>
        <taxon>Eurotiomycetes</taxon>
        <taxon>Eurotiomycetidae</taxon>
        <taxon>Eurotiales</taxon>
        <taxon>Trichocomaceae</taxon>
        <taxon>Rasamsonia</taxon>
    </lineage>
</organism>
<evidence type="ECO:0000313" key="2">
    <source>
        <dbReference type="Proteomes" id="UP000053958"/>
    </source>
</evidence>
<feature type="non-terminal residue" evidence="1">
    <location>
        <position position="255"/>
    </location>
</feature>
<keyword evidence="2" id="KW-1185">Reference proteome</keyword>
<evidence type="ECO:0000313" key="1">
    <source>
        <dbReference type="EMBL" id="KKA17322.1"/>
    </source>
</evidence>
<comment type="caution">
    <text evidence="1">The sequence shown here is derived from an EMBL/GenBank/DDBJ whole genome shotgun (WGS) entry which is preliminary data.</text>
</comment>
<dbReference type="Proteomes" id="UP000053958">
    <property type="component" value="Unassembled WGS sequence"/>
</dbReference>
<protein>
    <submittedName>
        <fullName evidence="1">Uncharacterized protein</fullName>
    </submittedName>
</protein>
<dbReference type="RefSeq" id="XP_013323934.1">
    <property type="nucleotide sequence ID" value="XM_013468480.1"/>
</dbReference>
<feature type="non-terminal residue" evidence="1">
    <location>
        <position position="1"/>
    </location>
</feature>
<proteinExistence type="predicted"/>
<sequence>RHPRIRIVKIPHRDAHTPRTNLHAARHRIIIVLRLLLLTRRRVERPLRESDIQLRDDNIDPQIQKPLLGLNLRVLGWRRAHFEMRLQPHAIDPDASRLQLLDQVVRRRRLGTGRLDPVVIVVQLDVLAGLFDRLLRKPVREEEVLGPDGVVPDAGRPRPVRRQRLVDHVPRVAPPSPVRDQVRDVRLHHRCEARRCPAAVHHPVGQLADPDEVVAANALAVVFGDGQDGVAARVVEDIGRWFSVFELAGQERNQS</sequence>
<dbReference type="EMBL" id="LASV01000669">
    <property type="protein sequence ID" value="KKA17322.1"/>
    <property type="molecule type" value="Genomic_DNA"/>
</dbReference>
<gene>
    <name evidence="1" type="ORF">T310_8872</name>
</gene>
<reference evidence="1 2" key="1">
    <citation type="submission" date="2015-04" db="EMBL/GenBank/DDBJ databases">
        <authorList>
            <person name="Heijne W.H."/>
            <person name="Fedorova N.D."/>
            <person name="Nierman W.C."/>
            <person name="Vollebregt A.W."/>
            <person name="Zhao Z."/>
            <person name="Wu L."/>
            <person name="Kumar M."/>
            <person name="Stam H."/>
            <person name="van den Berg M.A."/>
            <person name="Pel H.J."/>
        </authorList>
    </citation>
    <scope>NUCLEOTIDE SEQUENCE [LARGE SCALE GENOMIC DNA]</scope>
    <source>
        <strain evidence="1 2">CBS 393.64</strain>
    </source>
</reference>
<dbReference type="AlphaFoldDB" id="A0A0F4YGE9"/>
<name>A0A0F4YGE9_RASE3</name>
<dbReference type="GeneID" id="25320995"/>